<feature type="domain" description="SpaA-like prealbumin fold" evidence="2">
    <location>
        <begin position="644"/>
        <end position="725"/>
    </location>
</feature>
<protein>
    <submittedName>
        <fullName evidence="3">LPXTG cell wall anchor domain-containing protein</fullName>
    </submittedName>
</protein>
<dbReference type="EMBL" id="DWWM01000056">
    <property type="protein sequence ID" value="HJC37199.1"/>
    <property type="molecule type" value="Genomic_DNA"/>
</dbReference>
<keyword evidence="1" id="KW-1133">Transmembrane helix</keyword>
<dbReference type="NCBIfam" id="TIGR01167">
    <property type="entry name" value="LPXTG_anchor"/>
    <property type="match status" value="1"/>
</dbReference>
<evidence type="ECO:0000313" key="3">
    <source>
        <dbReference type="EMBL" id="HJC37199.1"/>
    </source>
</evidence>
<keyword evidence="1" id="KW-0812">Transmembrane</keyword>
<comment type="caution">
    <text evidence="3">The sequence shown here is derived from an EMBL/GenBank/DDBJ whole genome shotgun (WGS) entry which is preliminary data.</text>
</comment>
<dbReference type="Gene3D" id="2.60.40.10">
    <property type="entry name" value="Immunoglobulins"/>
    <property type="match status" value="1"/>
</dbReference>
<sequence length="822" mass="92280">MKGTKKKWHMRLSLLCVLLLGFTLLPVEALHGEEPQLIPVTVYTDSSMETVAEDAPKMRVSGVPQDAVVSAYPSDQEVSGVSVVASYQLQIIDAQGEPWLPSETEVRLTVDDPQEGWSFWSLPVDTSAAKLETQSDTYGVSFALDSSLSFTIRKQIDLEEYVLSRGYGNEQARFERKMIDEAGNEVEPEQGIYEIKEGGWYRYSFSFYAPQGIPDAGEYVYRMPEGILGTGLSQPLYSPEGEEIGMMESTEDGTMIVLTMRDNRKVHTRGYFMVDLYFEVDEYGFPINSEIMFIPDEPSGGNGTSIEKTGEFDTDGNLIWNVKATLPAYDENQGYAWAITDESQYSRSPDTGTYYYPDLRKAEVTLTMGEETLVLHQAGEASADEDIAYFWGKLENLDTQIDALMLVTRCDSHENCSHAAVSGLPEGWCLDWFMDESTLTICYQDEVANVAYFGYQEGDKPDDTQTMNNRATLWRAPLSLRGRDLSTMRWEYREVSSQEKRGLDIVEKSYMSRDGTFMITANREMLDLSALDKITITDEMSDNLLYLRGSLQIAAEDADGIRSTLIYGMDYTLTVDEDLHGMMIEILHPGEYVYELTYRASTLGNIGDQYTNSVNVDVFGVSFPDTVINKISPSGGMTQDEYRLSICKREETLDTPVEGARYGLYADTGELLAEAVTDEQGMISYVGDPSSGFILANNCLYYVQEIEAPFGYALSDTRYWFYYDDSRQEDIDALLESAKIEGAYRASDTLTAVTNHGYTDELVTESDELAQPLQVKDRLLPYEMPETGGSGTIFFFVGGLLMILAGVLACHFRQDHEKHQND</sequence>
<dbReference type="InterPro" id="IPR013783">
    <property type="entry name" value="Ig-like_fold"/>
</dbReference>
<reference evidence="3" key="1">
    <citation type="journal article" date="2021" name="PeerJ">
        <title>Extensive microbial diversity within the chicken gut microbiome revealed by metagenomics and culture.</title>
        <authorList>
            <person name="Gilroy R."/>
            <person name="Ravi A."/>
            <person name="Getino M."/>
            <person name="Pursley I."/>
            <person name="Horton D.L."/>
            <person name="Alikhan N.F."/>
            <person name="Baker D."/>
            <person name="Gharbi K."/>
            <person name="Hall N."/>
            <person name="Watson M."/>
            <person name="Adriaenssens E.M."/>
            <person name="Foster-Nyarko E."/>
            <person name="Jarju S."/>
            <person name="Secka A."/>
            <person name="Antonio M."/>
            <person name="Oren A."/>
            <person name="Chaudhuri R.R."/>
            <person name="La Ragione R."/>
            <person name="Hildebrand F."/>
            <person name="Pallen M.J."/>
        </authorList>
    </citation>
    <scope>NUCLEOTIDE SEQUENCE</scope>
    <source>
        <strain evidence="3">CHK187-11901</strain>
    </source>
</reference>
<organism evidence="3 4">
    <name type="scientific">Candidatus Merdibacter merdavium</name>
    <dbReference type="NCBI Taxonomy" id="2838692"/>
    <lineage>
        <taxon>Bacteria</taxon>
        <taxon>Bacillati</taxon>
        <taxon>Bacillota</taxon>
        <taxon>Erysipelotrichia</taxon>
        <taxon>Erysipelotrichales</taxon>
        <taxon>Erysipelotrichaceae</taxon>
        <taxon>Merdibacter</taxon>
    </lineage>
</organism>
<evidence type="ECO:0000256" key="1">
    <source>
        <dbReference type="SAM" id="Phobius"/>
    </source>
</evidence>
<dbReference type="Pfam" id="PF17802">
    <property type="entry name" value="SpaA"/>
    <property type="match status" value="1"/>
</dbReference>
<dbReference type="AlphaFoldDB" id="A0A9D2SWQ2"/>
<accession>A0A9D2SWQ2</accession>
<dbReference type="Proteomes" id="UP000823896">
    <property type="component" value="Unassembled WGS sequence"/>
</dbReference>
<evidence type="ECO:0000259" key="2">
    <source>
        <dbReference type="Pfam" id="PF17802"/>
    </source>
</evidence>
<keyword evidence="1" id="KW-0472">Membrane</keyword>
<reference evidence="3" key="2">
    <citation type="submission" date="2021-04" db="EMBL/GenBank/DDBJ databases">
        <authorList>
            <person name="Gilroy R."/>
        </authorList>
    </citation>
    <scope>NUCLEOTIDE SEQUENCE</scope>
    <source>
        <strain evidence="3">CHK187-11901</strain>
    </source>
</reference>
<feature type="transmembrane region" description="Helical" evidence="1">
    <location>
        <begin position="793"/>
        <end position="812"/>
    </location>
</feature>
<gene>
    <name evidence="3" type="ORF">H9702_08755</name>
</gene>
<dbReference type="InterPro" id="IPR041033">
    <property type="entry name" value="SpaA_PFL_dom_1"/>
</dbReference>
<dbReference type="InterPro" id="IPR008966">
    <property type="entry name" value="Adhesion_dom_sf"/>
</dbReference>
<name>A0A9D2SWQ2_9FIRM</name>
<dbReference type="SUPFAM" id="SSF49401">
    <property type="entry name" value="Bacterial adhesins"/>
    <property type="match status" value="1"/>
</dbReference>
<evidence type="ECO:0000313" key="4">
    <source>
        <dbReference type="Proteomes" id="UP000823896"/>
    </source>
</evidence>
<dbReference type="Gene3D" id="2.60.40.740">
    <property type="match status" value="1"/>
</dbReference>
<proteinExistence type="predicted"/>